<evidence type="ECO:0000313" key="3">
    <source>
        <dbReference type="Proteomes" id="UP000235916"/>
    </source>
</evidence>
<feature type="signal peptide" evidence="1">
    <location>
        <begin position="1"/>
        <end position="25"/>
    </location>
</feature>
<name>A0A2N8KYS8_9BURK</name>
<comment type="caution">
    <text evidence="2">The sequence shown here is derived from an EMBL/GenBank/DDBJ whole genome shotgun (WGS) entry which is preliminary data.</text>
</comment>
<dbReference type="EMBL" id="POSP01000003">
    <property type="protein sequence ID" value="PND38620.1"/>
    <property type="molecule type" value="Genomic_DNA"/>
</dbReference>
<keyword evidence="1" id="KW-0732">Signal</keyword>
<organism evidence="2 3">
    <name type="scientific">Kinneretia aquatilis</name>
    <dbReference type="NCBI Taxonomy" id="2070761"/>
    <lineage>
        <taxon>Bacteria</taxon>
        <taxon>Pseudomonadati</taxon>
        <taxon>Pseudomonadota</taxon>
        <taxon>Betaproteobacteria</taxon>
        <taxon>Burkholderiales</taxon>
        <taxon>Sphaerotilaceae</taxon>
        <taxon>Roseateles</taxon>
    </lineage>
</organism>
<reference evidence="2 3" key="1">
    <citation type="submission" date="2018-01" db="EMBL/GenBank/DDBJ databases">
        <title>Draft genome sequence of Paucibacter aquatile CR182 isolated from freshwater of the Nakdong River.</title>
        <authorList>
            <person name="Choi A."/>
            <person name="Chung E.J."/>
        </authorList>
    </citation>
    <scope>NUCLEOTIDE SEQUENCE [LARGE SCALE GENOMIC DNA]</scope>
    <source>
        <strain evidence="2 3">CR182</strain>
    </source>
</reference>
<keyword evidence="3" id="KW-1185">Reference proteome</keyword>
<evidence type="ECO:0008006" key="4">
    <source>
        <dbReference type="Google" id="ProtNLM"/>
    </source>
</evidence>
<dbReference type="Proteomes" id="UP000235916">
    <property type="component" value="Unassembled WGS sequence"/>
</dbReference>
<sequence>MRPWGKLLPSGVATAMLVLTGPAAAGPAPGVSCIASAQNRSTPLTASGDYVLENLPGSGIAPFGVGAHAQPFRVRVTCDDGTVGETPLTFPAFEQQLITPDPIVWGQKTPVPSSLRLEFSKSVIGPDAQLRGSTTARYPDGSEKSVTARASGTGYRSSAAGFVGVDDEGKVFLQSSSFQTFASMMPIPAFVTITAENDGVTTSRMLKLVGPAQLIGRVSQADGSSAGNLEVRLSIPGHEDKLVRTEASGNFRFTDLPFLASRSGQVTVVDRVKRRAASSAFYFDHQGGVAPGQLQLQLNGGTGLVRVRVVDAAGAAQPGVEVGVSDAYARAVEGGSLPLQRTDSNGDAFFDQVNAGQVSVLSGSAGYVAEPGVAYLSAGSFLPFVLRGGGASPALAATLVGDVQQLPNRAPAVGVSVELMRDGTGAPLRQIVDGSGSYAFRGLAANSSYRLLLKLGTELVRETWIYTSGPGGERRQDFLLDPQLGMLGQVFAKDGVTAVAGATLQLSWYDESLRTWRIAATGSSRADGAFGWRYLGARAYRLEAVTSDGASGRIDVDLSAAAPGTLQNVRIQLNDKIVQTRLGLRATVMGAANFGALDAQLFVKNSVCPSACAVGLLRSTGDRLETDLLPQGSNEFELRWKGRVQAFTIEVNSASDGQTLERLVDFPAEASGTQRITQQRSLFSFEAAAGEAMDATVLGMESEGTPAARAVKLELYGPDGAKLGEGRGFDPAYNAAPAAQALRGLFARASGRHTLIVSPLTPDAVNLGSYGMLITVAGRATLAQAWTAVAPARFGAQAAGRVFQRNGAPAAGRPVLVRAGVADQIQLVEQIVADVDGNFEHQNLPLGPVHLSVHDEAGLTLAKAQGSLDADGERLLRDLQLSARTTLALNLRLSDALLGDGPIGAVPLELVDELNQRRVDLLFEPAAVTATVETAVIGDRGTVKLVHPRNARIVAEREIVGDDGARIELDLALPTGGVTGRVMSATGDPVPASEVAAFDTEGRLLDQAVVDAEARFLFKVLPADANVRLLARDRALEIEVASELIVREGVQLTAVDLVLPTAAIGGEVLFQNGSPVAGANVEASFGTASSFQAMTDAQGRYEFRRVPAERPVTIRALHPANGQPVAVQAQGQRGEFVEAPQIYFEIVGASVQGRVRNLSGRALEGIQIVVANNGERASCTNWDDGSWPIPSRARARTAKVGGALTDGGEFSTRGVTDAEGRFLIPNVQSGPMVVSAAMGLICQVQEREIEVGAAGSSAQAGEFVFPDMGSVLLRIVDPAGQPIDVPNRYGGECPVRLTVSGPGIDQVSLPVPPLGGVRVEGVPFGTYTAELHECSDFLGRGQIEVKDSNPSNFDIVIPILKGRVSYADGSTLSYGYVSLRQRDAQGVWREVSSSLDGYDPFGNPKEPGTYYLFGGFTTGAYELWLRDHDSGVQRRWTGVFSQLPTEALNLSLPNMAQLQGCVTQADGIPAAPTHVRIFNEDLVGGYSVIGSREVTANGGCYRFDRAPAGDTVLHVFQGEELKAVQTFSLAPLSDKALVQRNVQYPTQGRAVVQAVNAQGQAMYNQRLILQPQQIEQALSYNDKEARSAGNGYATFNLMPGPYTANQLGSWWNDPSLGRSSLRVSAGSTVEAAVPNANSYKFGGTHDAPTVPEATAGFMFDEAGRLVSAGQVGHFNSWNGPQLLINGLPMPRSLGMDYQIGAREMAMGPFEYGNRLSIKRRLFVPAVGGYARQIETLTNGSAQTVTVRVEIAAQGDSYCDADRITEPQNSPERGYVAYEDCQVAGAHVYNGIASAAAVVKPSRVDLRSVRGRVTQWMLTLAPGQSAAIMHFHVLTPTADAAALALRADGLARLAEPGMLEGLSAEDRQNIRNFAIGQ</sequence>
<evidence type="ECO:0000256" key="1">
    <source>
        <dbReference type="SAM" id="SignalP"/>
    </source>
</evidence>
<dbReference type="InterPro" id="IPR008969">
    <property type="entry name" value="CarboxyPept-like_regulatory"/>
</dbReference>
<gene>
    <name evidence="2" type="ORF">C1O66_14530</name>
</gene>
<dbReference type="SUPFAM" id="SSF49464">
    <property type="entry name" value="Carboxypeptidase regulatory domain-like"/>
    <property type="match status" value="1"/>
</dbReference>
<proteinExistence type="predicted"/>
<accession>A0A2N8KYS8</accession>
<protein>
    <recommendedName>
        <fullName evidence="4">Carboxypeptidase regulatory-like domain-containing protein</fullName>
    </recommendedName>
</protein>
<feature type="chain" id="PRO_5014938361" description="Carboxypeptidase regulatory-like domain-containing protein" evidence="1">
    <location>
        <begin position="26"/>
        <end position="1876"/>
    </location>
</feature>
<evidence type="ECO:0000313" key="2">
    <source>
        <dbReference type="EMBL" id="PND38620.1"/>
    </source>
</evidence>